<feature type="chain" id="PRO_5009584673" evidence="1">
    <location>
        <begin position="35"/>
        <end position="605"/>
    </location>
</feature>
<gene>
    <name evidence="2" type="ORF">A2920_01610</name>
</gene>
<feature type="signal peptide" evidence="1">
    <location>
        <begin position="1"/>
        <end position="34"/>
    </location>
</feature>
<protein>
    <submittedName>
        <fullName evidence="2">Uncharacterized protein</fullName>
    </submittedName>
</protein>
<evidence type="ECO:0000313" key="2">
    <source>
        <dbReference type="EMBL" id="OHB04615.1"/>
    </source>
</evidence>
<accession>A0A1G2U540</accession>
<name>A0A1G2U540_9BACT</name>
<sequence>MANAMRKFNKQICRKLISTLLLLCFVITPTIAEALPVPDISSFIGDPTPPVPVSDSAIRQKEVGGFRIFGISIPGISLDSLMITIAREAVDVISDDIINWINDTGGDQKGPLFITDPLSFFTDIADNVGGEFIKSAGLEALCSPFRVEVKAALTASLQRSATRDIDDRHECTLTDVSNNIDAFVNGNFAEGGWPAWFELTQHSKNNPYGAFLEASTDLGFRITSAQGTAKLESEWGKGFLNLRDCETPATGIDGEIAEGCAKWGPTKTPGTVIEQQLNKTFDAELDQLNIADEFDEIFGALMGKLMGQILNSNEGVFTNNAVPWAKGGLGRNPNDVQNPSGTCRPSPTVAIKGDVVTWTLSTNASPNATFTWGGDDSPGDDALGVAADLTWPTHRSKRASTTYNLPTPPSKKAWVDIADTVMIGGVPTPKNSRVDCSPDLIVAKYPPITGTCIAADWQTGAQIYTIDNLKYMAWIITNIQGGSGNYVSYTWDGTDPKVNTGNGSGAVTVGIGKLAAWTPYWTSNPGTPLGEFFTFFPWTLPDPAHAPGLPDPKKFVRWYVHGGTKTADVTVIDADRVNNPNAVGVIDCPTDRTVPFRVIEVIPIP</sequence>
<reference evidence="2 3" key="1">
    <citation type="journal article" date="2016" name="Nat. Commun.">
        <title>Thousands of microbial genomes shed light on interconnected biogeochemical processes in an aquifer system.</title>
        <authorList>
            <person name="Anantharaman K."/>
            <person name="Brown C.T."/>
            <person name="Hug L.A."/>
            <person name="Sharon I."/>
            <person name="Castelle C.J."/>
            <person name="Probst A.J."/>
            <person name="Thomas B.C."/>
            <person name="Singh A."/>
            <person name="Wilkins M.J."/>
            <person name="Karaoz U."/>
            <person name="Brodie E.L."/>
            <person name="Williams K.H."/>
            <person name="Hubbard S.S."/>
            <person name="Banfield J.F."/>
        </authorList>
    </citation>
    <scope>NUCLEOTIDE SEQUENCE [LARGE SCALE GENOMIC DNA]</scope>
</reference>
<evidence type="ECO:0000313" key="3">
    <source>
        <dbReference type="Proteomes" id="UP000179283"/>
    </source>
</evidence>
<dbReference type="AlphaFoldDB" id="A0A1G2U540"/>
<dbReference type="EMBL" id="MHWD01000008">
    <property type="protein sequence ID" value="OHB04615.1"/>
    <property type="molecule type" value="Genomic_DNA"/>
</dbReference>
<evidence type="ECO:0000256" key="1">
    <source>
        <dbReference type="SAM" id="SignalP"/>
    </source>
</evidence>
<organism evidence="2 3">
    <name type="scientific">Candidatus Zambryskibacteria bacterium RIFCSPLOWO2_01_FULL_43_17</name>
    <dbReference type="NCBI Taxonomy" id="1802760"/>
    <lineage>
        <taxon>Bacteria</taxon>
        <taxon>Candidatus Zambryskiibacteriota</taxon>
    </lineage>
</organism>
<comment type="caution">
    <text evidence="2">The sequence shown here is derived from an EMBL/GenBank/DDBJ whole genome shotgun (WGS) entry which is preliminary data.</text>
</comment>
<dbReference type="Proteomes" id="UP000179283">
    <property type="component" value="Unassembled WGS sequence"/>
</dbReference>
<proteinExistence type="predicted"/>
<keyword evidence="1" id="KW-0732">Signal</keyword>